<evidence type="ECO:0000313" key="3">
    <source>
        <dbReference type="Proteomes" id="UP000596977"/>
    </source>
</evidence>
<name>A0A916RGX7_9HYPH</name>
<keyword evidence="1" id="KW-1133">Transmembrane helix</keyword>
<dbReference type="Proteomes" id="UP000596977">
    <property type="component" value="Unassembled WGS sequence"/>
</dbReference>
<keyword evidence="1" id="KW-0812">Transmembrane</keyword>
<evidence type="ECO:0000313" key="2">
    <source>
        <dbReference type="EMBL" id="GGA56212.1"/>
    </source>
</evidence>
<dbReference type="Pfam" id="PF06170">
    <property type="entry name" value="DUF983"/>
    <property type="match status" value="1"/>
</dbReference>
<sequence length="137" mass="14680">MISVLRQPDMTEQDRGLSPLVTGIKGRCPRCGEGHIFSGFLTPADRCESCGLDLSFADSGDGPAVLIMFPVGTIVVLLWLITDALFGLSFLVHILLWFSTTIILSVLLLRPFKGAMINLQYKAGAIAGGGPGERDDT</sequence>
<feature type="transmembrane region" description="Helical" evidence="1">
    <location>
        <begin position="88"/>
        <end position="109"/>
    </location>
</feature>
<organism evidence="2 3">
    <name type="scientific">Pelagibacterium lentulum</name>
    <dbReference type="NCBI Taxonomy" id="2029865"/>
    <lineage>
        <taxon>Bacteria</taxon>
        <taxon>Pseudomonadati</taxon>
        <taxon>Pseudomonadota</taxon>
        <taxon>Alphaproteobacteria</taxon>
        <taxon>Hyphomicrobiales</taxon>
        <taxon>Devosiaceae</taxon>
        <taxon>Pelagibacterium</taxon>
    </lineage>
</organism>
<comment type="caution">
    <text evidence="2">The sequence shown here is derived from an EMBL/GenBank/DDBJ whole genome shotgun (WGS) entry which is preliminary data.</text>
</comment>
<accession>A0A916RGX7</accession>
<feature type="transmembrane region" description="Helical" evidence="1">
    <location>
        <begin position="64"/>
        <end position="82"/>
    </location>
</feature>
<gene>
    <name evidence="2" type="ORF">GCM10011499_27940</name>
</gene>
<keyword evidence="3" id="KW-1185">Reference proteome</keyword>
<protein>
    <submittedName>
        <fullName evidence="2">Membrane protein</fullName>
    </submittedName>
</protein>
<dbReference type="AlphaFoldDB" id="A0A916RGX7"/>
<proteinExistence type="predicted"/>
<dbReference type="InterPro" id="IPR009325">
    <property type="entry name" value="DUF983"/>
</dbReference>
<evidence type="ECO:0000256" key="1">
    <source>
        <dbReference type="SAM" id="Phobius"/>
    </source>
</evidence>
<keyword evidence="1" id="KW-0472">Membrane</keyword>
<dbReference type="EMBL" id="BMKB01000004">
    <property type="protein sequence ID" value="GGA56212.1"/>
    <property type="molecule type" value="Genomic_DNA"/>
</dbReference>
<reference evidence="2 3" key="1">
    <citation type="journal article" date="2014" name="Int. J. Syst. Evol. Microbiol.">
        <title>Complete genome sequence of Corynebacterium casei LMG S-19264T (=DSM 44701T), isolated from a smear-ripened cheese.</title>
        <authorList>
            <consortium name="US DOE Joint Genome Institute (JGI-PGF)"/>
            <person name="Walter F."/>
            <person name="Albersmeier A."/>
            <person name="Kalinowski J."/>
            <person name="Ruckert C."/>
        </authorList>
    </citation>
    <scope>NUCLEOTIDE SEQUENCE [LARGE SCALE GENOMIC DNA]</scope>
    <source>
        <strain evidence="2 3">CGMCC 1.15896</strain>
    </source>
</reference>